<proteinExistence type="inferred from homology"/>
<dbReference type="Pfam" id="PF00385">
    <property type="entry name" value="Chromo"/>
    <property type="match status" value="1"/>
</dbReference>
<dbReference type="Pfam" id="PF18375">
    <property type="entry name" value="CDH1_2_SANT_HL1"/>
    <property type="match status" value="1"/>
</dbReference>
<dbReference type="InterPro" id="IPR014001">
    <property type="entry name" value="Helicase_ATP-bd"/>
</dbReference>
<feature type="region of interest" description="Disordered" evidence="16">
    <location>
        <begin position="1554"/>
        <end position="1670"/>
    </location>
</feature>
<evidence type="ECO:0008006" key="23">
    <source>
        <dbReference type="Google" id="ProtNLM"/>
    </source>
</evidence>
<keyword evidence="6" id="KW-0863">Zinc-finger</keyword>
<keyword evidence="15" id="KW-0175">Coiled coil</keyword>
<keyword evidence="8" id="KW-0862">Zinc</keyword>
<evidence type="ECO:0000256" key="3">
    <source>
        <dbReference type="ARBA" id="ARBA00022723"/>
    </source>
</evidence>
<dbReference type="PANTHER" id="PTHR45623:SF14">
    <property type="entry name" value="CHROMODOMAIN-HELICASE-DNA-BINDING PROTEIN 1"/>
    <property type="match status" value="1"/>
</dbReference>
<dbReference type="SMART" id="SM00490">
    <property type="entry name" value="HELICc"/>
    <property type="match status" value="1"/>
</dbReference>
<dbReference type="CDD" id="cd17993">
    <property type="entry name" value="DEXHc_CHD1_2"/>
    <property type="match status" value="1"/>
</dbReference>
<feature type="compositionally biased region" description="Basic residues" evidence="16">
    <location>
        <begin position="1488"/>
        <end position="1500"/>
    </location>
</feature>
<dbReference type="InterPro" id="IPR006600">
    <property type="entry name" value="HTH_CenpB_DNA-bd_dom"/>
</dbReference>
<feature type="region of interest" description="Disordered" evidence="16">
    <location>
        <begin position="1864"/>
        <end position="1942"/>
    </location>
</feature>
<dbReference type="Gene3D" id="1.10.10.60">
    <property type="entry name" value="Homeodomain-like"/>
    <property type="match status" value="2"/>
</dbReference>
<dbReference type="InterPro" id="IPR056302">
    <property type="entry name" value="CHD1-2/Hrp3_HTH"/>
</dbReference>
<dbReference type="Pfam" id="PF00628">
    <property type="entry name" value="PHD"/>
    <property type="match status" value="1"/>
</dbReference>
<dbReference type="InterPro" id="IPR016197">
    <property type="entry name" value="Chromo-like_dom_sf"/>
</dbReference>
<keyword evidence="22" id="KW-1185">Reference proteome</keyword>
<evidence type="ECO:0000313" key="21">
    <source>
        <dbReference type="EMBL" id="KAK7484546.1"/>
    </source>
</evidence>
<feature type="compositionally biased region" description="Polar residues" evidence="16">
    <location>
        <begin position="1458"/>
        <end position="1475"/>
    </location>
</feature>
<evidence type="ECO:0000256" key="2">
    <source>
        <dbReference type="ARBA" id="ARBA00007025"/>
    </source>
</evidence>
<dbReference type="PANTHER" id="PTHR45623">
    <property type="entry name" value="CHROMODOMAIN-HELICASE-DNA-BINDING PROTEIN 3-RELATED-RELATED"/>
    <property type="match status" value="1"/>
</dbReference>
<dbReference type="InterPro" id="IPR009057">
    <property type="entry name" value="Homeodomain-like_sf"/>
</dbReference>
<evidence type="ECO:0000256" key="10">
    <source>
        <dbReference type="ARBA" id="ARBA00023015"/>
    </source>
</evidence>
<dbReference type="PROSITE" id="PS50013">
    <property type="entry name" value="CHROMO_2"/>
    <property type="match status" value="1"/>
</dbReference>
<name>A0ABD0KBU1_9CAEN</name>
<evidence type="ECO:0000256" key="5">
    <source>
        <dbReference type="ARBA" id="ARBA00022741"/>
    </source>
</evidence>
<dbReference type="Gene3D" id="3.40.50.300">
    <property type="entry name" value="P-loop containing nucleotide triphosphate hydrolases"/>
    <property type="match status" value="1"/>
</dbReference>
<feature type="coiled-coil region" evidence="15">
    <location>
        <begin position="1131"/>
        <end position="1158"/>
    </location>
</feature>
<dbReference type="InterPro" id="IPR027417">
    <property type="entry name" value="P-loop_NTPase"/>
</dbReference>
<feature type="region of interest" description="Disordered" evidence="16">
    <location>
        <begin position="1955"/>
        <end position="2037"/>
    </location>
</feature>
<evidence type="ECO:0000259" key="17">
    <source>
        <dbReference type="PROSITE" id="PS50013"/>
    </source>
</evidence>
<dbReference type="GO" id="GO:0016787">
    <property type="term" value="F:hydrolase activity"/>
    <property type="evidence" value="ECO:0007669"/>
    <property type="project" value="UniProtKB-KW"/>
</dbReference>
<dbReference type="FunFam" id="3.40.50.300:FF:000130">
    <property type="entry name" value="Chromodomain-helicase-DNA-binding protein 2 isoform 1"/>
    <property type="match status" value="1"/>
</dbReference>
<evidence type="ECO:0000256" key="4">
    <source>
        <dbReference type="ARBA" id="ARBA00022737"/>
    </source>
</evidence>
<dbReference type="InterPro" id="IPR023780">
    <property type="entry name" value="Chromo_domain"/>
</dbReference>
<feature type="compositionally biased region" description="Polar residues" evidence="16">
    <location>
        <begin position="365"/>
        <end position="375"/>
    </location>
</feature>
<evidence type="ECO:0000256" key="7">
    <source>
        <dbReference type="ARBA" id="ARBA00022801"/>
    </source>
</evidence>
<comment type="caution">
    <text evidence="21">The sequence shown here is derived from an EMBL/GenBank/DDBJ whole genome shotgun (WGS) entry which is preliminary data.</text>
</comment>
<dbReference type="FunFam" id="3.40.50.10810:FF:000007">
    <property type="entry name" value="Chromodomain-helicase-DNA-binding protein 2 isoform 1"/>
    <property type="match status" value="1"/>
</dbReference>
<dbReference type="Gene3D" id="3.30.40.10">
    <property type="entry name" value="Zinc/RING finger domain, C3HC4 (zinc finger)"/>
    <property type="match status" value="1"/>
</dbReference>
<keyword evidence="5" id="KW-0547">Nucleotide-binding</keyword>
<keyword evidence="11" id="KW-0238">DNA-binding</keyword>
<evidence type="ECO:0000256" key="14">
    <source>
        <dbReference type="ARBA" id="ARBA00049360"/>
    </source>
</evidence>
<comment type="catalytic activity">
    <reaction evidence="14">
        <text>ATP + H2O = ADP + phosphate + H(+)</text>
        <dbReference type="Rhea" id="RHEA:13065"/>
        <dbReference type="ChEBI" id="CHEBI:15377"/>
        <dbReference type="ChEBI" id="CHEBI:15378"/>
        <dbReference type="ChEBI" id="CHEBI:30616"/>
        <dbReference type="ChEBI" id="CHEBI:43474"/>
        <dbReference type="ChEBI" id="CHEBI:456216"/>
    </reaction>
</comment>
<dbReference type="InterPro" id="IPR007889">
    <property type="entry name" value="HTH_Psq"/>
</dbReference>
<keyword evidence="13" id="KW-0539">Nucleus</keyword>
<dbReference type="SMART" id="SM01176">
    <property type="entry name" value="DUF4208"/>
    <property type="match status" value="1"/>
</dbReference>
<feature type="compositionally biased region" description="Acidic residues" evidence="16">
    <location>
        <begin position="212"/>
        <end position="221"/>
    </location>
</feature>
<feature type="compositionally biased region" description="Basic and acidic residues" evidence="16">
    <location>
        <begin position="1501"/>
        <end position="1516"/>
    </location>
</feature>
<dbReference type="InterPro" id="IPR038718">
    <property type="entry name" value="SNF2-like_sf"/>
</dbReference>
<feature type="compositionally biased region" description="Basic residues" evidence="16">
    <location>
        <begin position="1298"/>
        <end position="1307"/>
    </location>
</feature>
<evidence type="ECO:0000259" key="18">
    <source>
        <dbReference type="PROSITE" id="PS51192"/>
    </source>
</evidence>
<dbReference type="SUPFAM" id="SSF46689">
    <property type="entry name" value="Homeodomain-like"/>
    <property type="match status" value="1"/>
</dbReference>
<feature type="region of interest" description="Disordered" evidence="16">
    <location>
        <begin position="1447"/>
        <end position="1516"/>
    </location>
</feature>
<dbReference type="InterPro" id="IPR040793">
    <property type="entry name" value="CDH1_2_SANT_HL1"/>
</dbReference>
<keyword evidence="10" id="KW-0805">Transcription regulation</keyword>
<dbReference type="InterPro" id="IPR011011">
    <property type="entry name" value="Znf_FYVE_PHD"/>
</dbReference>
<dbReference type="FunFam" id="2.40.50.40:FF:000014">
    <property type="entry name" value="Chromodomain-helicase-DNA-binding protein 2 isoform 1"/>
    <property type="match status" value="1"/>
</dbReference>
<feature type="compositionally biased region" description="Basic residues" evidence="16">
    <location>
        <begin position="192"/>
        <end position="201"/>
    </location>
</feature>
<dbReference type="GO" id="GO:0005634">
    <property type="term" value="C:nucleus"/>
    <property type="evidence" value="ECO:0007669"/>
    <property type="project" value="UniProtKB-SubCell"/>
</dbReference>
<dbReference type="SUPFAM" id="SSF57903">
    <property type="entry name" value="FYVE/PHD zinc finger"/>
    <property type="match status" value="1"/>
</dbReference>
<dbReference type="EMBL" id="JACVVK020000208">
    <property type="protein sequence ID" value="KAK7484546.1"/>
    <property type="molecule type" value="Genomic_DNA"/>
</dbReference>
<feature type="compositionally biased region" description="Acidic residues" evidence="16">
    <location>
        <begin position="1358"/>
        <end position="1367"/>
    </location>
</feature>
<keyword evidence="12" id="KW-0804">Transcription</keyword>
<dbReference type="Pfam" id="PF00176">
    <property type="entry name" value="SNF2-rel_dom"/>
    <property type="match status" value="1"/>
</dbReference>
<evidence type="ECO:0000259" key="20">
    <source>
        <dbReference type="PROSITE" id="PS51253"/>
    </source>
</evidence>
<feature type="compositionally biased region" description="Basic and acidic residues" evidence="16">
    <location>
        <begin position="1344"/>
        <end position="1357"/>
    </location>
</feature>
<dbReference type="PROSITE" id="PS51192">
    <property type="entry name" value="HELICASE_ATP_BIND_1"/>
    <property type="match status" value="1"/>
</dbReference>
<dbReference type="Gene3D" id="2.40.50.40">
    <property type="match status" value="2"/>
</dbReference>
<evidence type="ECO:0000313" key="22">
    <source>
        <dbReference type="Proteomes" id="UP001519460"/>
    </source>
</evidence>
<dbReference type="GO" id="GO:0005524">
    <property type="term" value="F:ATP binding"/>
    <property type="evidence" value="ECO:0007669"/>
    <property type="project" value="UniProtKB-KW"/>
</dbReference>
<keyword evidence="4" id="KW-0677">Repeat</keyword>
<dbReference type="InterPro" id="IPR001650">
    <property type="entry name" value="Helicase_C-like"/>
</dbReference>
<reference evidence="21 22" key="1">
    <citation type="journal article" date="2023" name="Sci. Data">
        <title>Genome assembly of the Korean intertidal mud-creeper Batillaria attramentaria.</title>
        <authorList>
            <person name="Patra A.K."/>
            <person name="Ho P.T."/>
            <person name="Jun S."/>
            <person name="Lee S.J."/>
            <person name="Kim Y."/>
            <person name="Won Y.J."/>
        </authorList>
    </citation>
    <scope>NUCLEOTIDE SEQUENCE [LARGE SCALE GENOMIC DNA]</scope>
    <source>
        <strain evidence="21">Wonlab-2016</strain>
    </source>
</reference>
<feature type="compositionally biased region" description="Basic and acidic residues" evidence="16">
    <location>
        <begin position="1447"/>
        <end position="1457"/>
    </location>
</feature>
<dbReference type="InterPro" id="IPR013083">
    <property type="entry name" value="Znf_RING/FYVE/PHD"/>
</dbReference>
<evidence type="ECO:0000256" key="16">
    <source>
        <dbReference type="SAM" id="MobiDB-lite"/>
    </source>
</evidence>
<keyword evidence="9" id="KW-0067">ATP-binding</keyword>
<feature type="domain" description="HTH CENPB-type" evidence="20">
    <location>
        <begin position="1679"/>
        <end position="1755"/>
    </location>
</feature>
<feature type="compositionally biased region" description="Low complexity" evidence="16">
    <location>
        <begin position="1368"/>
        <end position="1379"/>
    </location>
</feature>
<protein>
    <recommendedName>
        <fullName evidence="23">DNA helicase</fullName>
    </recommendedName>
</protein>
<evidence type="ECO:0000256" key="6">
    <source>
        <dbReference type="ARBA" id="ARBA00022771"/>
    </source>
</evidence>
<evidence type="ECO:0000256" key="11">
    <source>
        <dbReference type="ARBA" id="ARBA00023125"/>
    </source>
</evidence>
<evidence type="ECO:0000256" key="12">
    <source>
        <dbReference type="ARBA" id="ARBA00023163"/>
    </source>
</evidence>
<dbReference type="PROSITE" id="PS00598">
    <property type="entry name" value="CHROMO_1"/>
    <property type="match status" value="1"/>
</dbReference>
<evidence type="ECO:0000256" key="13">
    <source>
        <dbReference type="ARBA" id="ARBA00023242"/>
    </source>
</evidence>
<dbReference type="InterPro" id="IPR000953">
    <property type="entry name" value="Chromo/chromo_shadow_dom"/>
</dbReference>
<gene>
    <name evidence="21" type="ORF">BaRGS_00024178</name>
</gene>
<feature type="compositionally biased region" description="Basic and acidic residues" evidence="16">
    <location>
        <begin position="1971"/>
        <end position="2021"/>
    </location>
</feature>
<evidence type="ECO:0000256" key="15">
    <source>
        <dbReference type="SAM" id="Coils"/>
    </source>
</evidence>
<dbReference type="Pfam" id="PF05225">
    <property type="entry name" value="HTH_psq"/>
    <property type="match status" value="1"/>
</dbReference>
<feature type="domain" description="Helicase C-terminal" evidence="19">
    <location>
        <begin position="814"/>
        <end position="965"/>
    </location>
</feature>
<evidence type="ECO:0000259" key="19">
    <source>
        <dbReference type="PROSITE" id="PS51194"/>
    </source>
</evidence>
<dbReference type="Proteomes" id="UP001519460">
    <property type="component" value="Unassembled WGS sequence"/>
</dbReference>
<dbReference type="CDD" id="cd18793">
    <property type="entry name" value="SF2_C_SNF"/>
    <property type="match status" value="1"/>
</dbReference>
<dbReference type="Gene3D" id="3.40.50.10810">
    <property type="entry name" value="Tandem AAA-ATPase domain"/>
    <property type="match status" value="1"/>
</dbReference>
<dbReference type="GO" id="GO:0003677">
    <property type="term" value="F:DNA binding"/>
    <property type="evidence" value="ECO:0007669"/>
    <property type="project" value="UniProtKB-KW"/>
</dbReference>
<feature type="region of interest" description="Disordered" evidence="16">
    <location>
        <begin position="1067"/>
        <end position="1091"/>
    </location>
</feature>
<feature type="compositionally biased region" description="Basic residues" evidence="16">
    <location>
        <begin position="231"/>
        <end position="247"/>
    </location>
</feature>
<dbReference type="Pfam" id="PF00271">
    <property type="entry name" value="Helicase_C"/>
    <property type="match status" value="1"/>
</dbReference>
<dbReference type="PROSITE" id="PS51194">
    <property type="entry name" value="HELICASE_CTER"/>
    <property type="match status" value="1"/>
</dbReference>
<dbReference type="PROSITE" id="PS51253">
    <property type="entry name" value="HTH_CENPB"/>
    <property type="match status" value="1"/>
</dbReference>
<feature type="compositionally biased region" description="Basic residues" evidence="16">
    <location>
        <begin position="1069"/>
        <end position="1086"/>
    </location>
</feature>
<feature type="compositionally biased region" description="Pro residues" evidence="16">
    <location>
        <begin position="2025"/>
        <end position="2037"/>
    </location>
</feature>
<dbReference type="InterPro" id="IPR025260">
    <property type="entry name" value="CHD1-like_C"/>
</dbReference>
<dbReference type="InterPro" id="IPR000330">
    <property type="entry name" value="SNF2_N"/>
</dbReference>
<sequence length="2037" mass="234359">MHFSVLCMHLDQFEDGLPSIDDLNTPLFGPAEPKSSGGSSANDDKDVSSKKKTSGKTSKDDRDSSDSDSGSSNSSDESGSDSESGSGSESGSASDSSKGSRKSVKSEKSEKSITLAKTVERKPRQIPQLEDTDSQDTQSSSRFGPRKSNLIELKQEWDQRPDLYGIRRSGRSRREVVRYVPTQGSGSDGDGKKKRKGRGKRKDSEDWGASQDDSEQESGSEEDFRPTGTRITRRATKVASRSKRLTRSRPAPKSSRSRQRKLSSSGSSDSDDSDSRRATTRRNAAQKVRDKVRPSRRKVAKKAVSYKEDSDDVTDSDDIIEATTPANVEEENKETIERVLDHRFGKKGATGSKTTDYNVQDHGDPNTSGSSLNEQRVNGLKKLENYIKREEEIEEWKENATPEDIEYFECQQEMMIDLYRSHQNVDRIIAHQQGEYMCKWVGLPYSECTWEDEELIRRLYQNRVDQFHARLKSQRIPTKLSKVLKVRPKFVPLKTQPAHLGSDQLVLRDYQLDGLNWLIHSWTKNNSVILADEMGLGKTIQIVSFMAHLVNSQQLYGPFLLVVPLSTVNAWQRECENWAPELNVVVYIGDVSSRNTIKEYEWCHPGNKRLKFNVLITTYEICLKDKGFLGKIPWAFLGVDEAHRLKNDDSLLYRCLEEFDTNHRILVTGTPLQNSLKELWSLLHFIMPNKFDSWSEFEERHSRQDRESFTNLHKQLEPYLLRRVKKDVEKSLPSKVEQILRVEMTSIQKQYYKWILTKNYKALSKGQRGNVTSFVNIIMELKKCCNHAHLTRTEEDSEHDRLQTLIRGSGKLILLDKLLVRLKDTGHRVLIFSQMVRMLDILAEYLQLRHFPHQRLDGSIRGDVRKQAMDHFNAEGSTDFCFLLSTRAGGLGVNLATADTVIIFDSDWNPQNDLQAQARAHRIGQKNQVSVYRLVTKQSVEETIVERAKKKMVLDHLVIQSMDTTGRTVLNRGTAPSRYAHVLLMVDIDEILKFAETHETEASTAGDELLSQFKVVSFENMEEDTNDVTMDGDDAEIGKEWEDIIPEDLRSKVEEEERQQQLLQLHLPPRSRKTIKQPKKRGRPRSQVREKLKGFTDSELRRFIKSYKKFAQPLTRLDAIACDAELQEKSEADLRHLAEVLQKNVDEAMAEYQQKIQEDPSFDGKKTHRGPTFKLSSVMVNAQAVRKAQADLEPLIKAIPADREKRKQYQLTCYVKKVHWDCPWEVADDSNLLKGIYEYGQGSWESIKMDTELKLHDKILPDGELKPQAKHLQTRADYLLKVLRKQADLVIGMAKPTARGRGRRKPKSRAEVIENDNSSGSEDLHSRDETNDSMSIDSSRFKKKPEDTEVKKEKESDISDLELEDEASSAPISIAAEENSQTETDPKIFTELRQCLLKIGDHINEVLSEMCDPDKIKFWRTHLWMFVSNFTDLDHNKLRKLYKAAYKRREDEKERSEQSASQNHSDSRDSTQGSKRMSEKKHFDTTRHNHSPQRKRHREDKHRDGRTPENGRSYSEEMLRKAMKKVWYKKMGLREAARVYSIPPSTLQQKLKALRLKQERARQKSGSSQEEENEPQTKRSRRESQSRAEKPLLKSKAREAKDKTRTSRTQVKPVPTVRKFISRTNQERAKYRGGINVMKSKGRESRVTSRSRPSDGKLKPKSKERRLSETKLKAKVADSQGVWDSELTPEEEERVVAWVLDFKCQGFPLKMDILLDAIQNILNENPYKLRSFMDNRPTKEWYQAFLRHHPEVSAPVPTARQISKEQERKRKATETQSTKRKAKQRKDSQADSSDSESEDSGNAGTSTDEEIDTNICSKCREDYDDLPDNWIGCSSCERWFHKYCIHIDVADLTDAEIEELDFKHSGVTNGPKAGGQTPGGHHHPMHRPPPAFKEVARPDHGPTTSPSDRWQHASPLARAEEAPRKSGSYRGDSHRPDHHREHYRPEYGHHYREQQHFSRQGDGWGQSSHHSYGDRKRRGEDFSDWGHRRPHKDPRLEHKDPRLEHKDPRVELKDPRLDYKRHIGQPPPPGELLYPKP</sequence>
<feature type="region of interest" description="Disordered" evidence="16">
    <location>
        <begin position="345"/>
        <end position="375"/>
    </location>
</feature>
<keyword evidence="3" id="KW-0479">Metal-binding</keyword>
<dbReference type="InterPro" id="IPR049730">
    <property type="entry name" value="SNF2/RAD54-like_C"/>
</dbReference>
<accession>A0ABD0KBU1</accession>
<dbReference type="SUPFAM" id="SSF54160">
    <property type="entry name" value="Chromo domain-like"/>
    <property type="match status" value="1"/>
</dbReference>
<feature type="region of interest" description="Disordered" evidence="16">
    <location>
        <begin position="15"/>
        <end position="317"/>
    </location>
</feature>
<dbReference type="InterPro" id="IPR019787">
    <property type="entry name" value="Znf_PHD-finger"/>
</dbReference>
<feature type="compositionally biased region" description="Low complexity" evidence="16">
    <location>
        <begin position="67"/>
        <end position="97"/>
    </location>
</feature>
<dbReference type="Pfam" id="PF23588">
    <property type="entry name" value="HTH_CHD1_Hrp3"/>
    <property type="match status" value="1"/>
</dbReference>
<feature type="compositionally biased region" description="Basic and acidic residues" evidence="16">
    <location>
        <begin position="1641"/>
        <end position="1658"/>
    </location>
</feature>
<feature type="compositionally biased region" description="Basic and acidic residues" evidence="16">
    <location>
        <begin position="1582"/>
        <end position="1605"/>
    </location>
</feature>
<dbReference type="SMART" id="SM00487">
    <property type="entry name" value="DEXDc"/>
    <property type="match status" value="1"/>
</dbReference>
<feature type="region of interest" description="Disordered" evidence="16">
    <location>
        <begin position="1294"/>
        <end position="1386"/>
    </location>
</feature>
<comment type="subcellular location">
    <subcellularLocation>
        <location evidence="1">Nucleus</location>
    </subcellularLocation>
</comment>
<evidence type="ECO:0000256" key="9">
    <source>
        <dbReference type="ARBA" id="ARBA00022840"/>
    </source>
</evidence>
<keyword evidence="7" id="KW-0378">Hydrolase</keyword>
<organism evidence="21 22">
    <name type="scientific">Batillaria attramentaria</name>
    <dbReference type="NCBI Taxonomy" id="370345"/>
    <lineage>
        <taxon>Eukaryota</taxon>
        <taxon>Metazoa</taxon>
        <taxon>Spiralia</taxon>
        <taxon>Lophotrochozoa</taxon>
        <taxon>Mollusca</taxon>
        <taxon>Gastropoda</taxon>
        <taxon>Caenogastropoda</taxon>
        <taxon>Sorbeoconcha</taxon>
        <taxon>Cerithioidea</taxon>
        <taxon>Batillariidae</taxon>
        <taxon>Batillaria</taxon>
    </lineage>
</organism>
<comment type="similarity">
    <text evidence="2">Belongs to the SNF2/RAD54 helicase family.</text>
</comment>
<dbReference type="InterPro" id="IPR023779">
    <property type="entry name" value="Chromodomain_CS"/>
</dbReference>
<evidence type="ECO:0000256" key="8">
    <source>
        <dbReference type="ARBA" id="ARBA00022833"/>
    </source>
</evidence>
<dbReference type="SUPFAM" id="SSF52540">
    <property type="entry name" value="P-loop containing nucleoside triphosphate hydrolases"/>
    <property type="match status" value="2"/>
</dbReference>
<feature type="compositionally biased region" description="Basic and acidic residues" evidence="16">
    <location>
        <begin position="1931"/>
        <end position="1942"/>
    </location>
</feature>
<feature type="domain" description="Helicase ATP-binding" evidence="18">
    <location>
        <begin position="519"/>
        <end position="689"/>
    </location>
</feature>
<feature type="domain" description="Chromo" evidence="17">
    <location>
        <begin position="423"/>
        <end position="479"/>
    </location>
</feature>
<evidence type="ECO:0000256" key="1">
    <source>
        <dbReference type="ARBA" id="ARBA00004123"/>
    </source>
</evidence>
<feature type="region of interest" description="Disordered" evidence="16">
    <location>
        <begin position="1753"/>
        <end position="1809"/>
    </location>
</feature>
<dbReference type="SMART" id="SM00298">
    <property type="entry name" value="CHROMO"/>
    <property type="match status" value="2"/>
</dbReference>
<feature type="compositionally biased region" description="Basic and acidic residues" evidence="16">
    <location>
        <begin position="1476"/>
        <end position="1487"/>
    </location>
</feature>
<dbReference type="Pfam" id="PF13907">
    <property type="entry name" value="CHD1-like_C"/>
    <property type="match status" value="1"/>
</dbReference>
<dbReference type="GO" id="GO:0008270">
    <property type="term" value="F:zinc ion binding"/>
    <property type="evidence" value="ECO:0007669"/>
    <property type="project" value="UniProtKB-KW"/>
</dbReference>